<dbReference type="Proteomes" id="UP000046067">
    <property type="component" value="Unassembled WGS sequence"/>
</dbReference>
<gene>
    <name evidence="1" type="ORF">ERS013201_03123</name>
</gene>
<organism evidence="1 2">
    <name type="scientific">Vibrio cholerae</name>
    <dbReference type="NCBI Taxonomy" id="666"/>
    <lineage>
        <taxon>Bacteria</taxon>
        <taxon>Pseudomonadati</taxon>
        <taxon>Pseudomonadota</taxon>
        <taxon>Gammaproteobacteria</taxon>
        <taxon>Vibrionales</taxon>
        <taxon>Vibrionaceae</taxon>
        <taxon>Vibrio</taxon>
    </lineage>
</organism>
<protein>
    <submittedName>
        <fullName evidence="1">Uncharacterized protein</fullName>
    </submittedName>
</protein>
<dbReference type="AlphaFoldDB" id="A0A655Z876"/>
<evidence type="ECO:0000313" key="1">
    <source>
        <dbReference type="EMBL" id="CSC63125.1"/>
    </source>
</evidence>
<reference evidence="1 2" key="1">
    <citation type="submission" date="2015-07" db="EMBL/GenBank/DDBJ databases">
        <authorList>
            <consortium name="Pathogen Informatics"/>
        </authorList>
    </citation>
    <scope>NUCLEOTIDE SEQUENCE [LARGE SCALE GENOMIC DNA]</scope>
    <source>
        <strain evidence="1 2">A325</strain>
    </source>
</reference>
<evidence type="ECO:0000313" key="2">
    <source>
        <dbReference type="Proteomes" id="UP000046067"/>
    </source>
</evidence>
<accession>A0A655Z876</accession>
<sequence length="101" mass="11179">MIAFATCTVEITKIGDKQLGRIWRNMIRGALKPITRAASTYSFFFSASTEARTVRAYCGHSATPMITTNITTAYWLKNSPPKLALKIADTMIATIMVENES</sequence>
<dbReference type="EMBL" id="CWQJ01000024">
    <property type="protein sequence ID" value="CSC63125.1"/>
    <property type="molecule type" value="Genomic_DNA"/>
</dbReference>
<name>A0A655Z876_VIBCL</name>
<proteinExistence type="predicted"/>